<sequence>MNRRDIFKKLFAHAANAGVTTPETGRRPPAVVAPKYFTASVELCFLDIATNNETPIHAGFRLSERLENGESVAVLQAGMTKDGYLFIGDAVSFKPIEQNITFSRTKIVLTMIPQASGKQFLKLKAFDGYGNTLATLSAEHVMTDDPDTALYTDNVTCVQFINQQFYTPNRKQ</sequence>
<protein>
    <submittedName>
        <fullName evidence="1">Uncharacterized protein</fullName>
    </submittedName>
</protein>
<evidence type="ECO:0000313" key="1">
    <source>
        <dbReference type="EMBL" id="SDX57315.1"/>
    </source>
</evidence>
<proteinExistence type="predicted"/>
<accession>A0A8X8LG05</accession>
<keyword evidence="2" id="KW-1185">Reference proteome</keyword>
<organism evidence="1 2">
    <name type="scientific">Hydrobacter penzbergensis</name>
    <dbReference type="NCBI Taxonomy" id="1235997"/>
    <lineage>
        <taxon>Bacteria</taxon>
        <taxon>Pseudomonadati</taxon>
        <taxon>Bacteroidota</taxon>
        <taxon>Chitinophagia</taxon>
        <taxon>Chitinophagales</taxon>
        <taxon>Chitinophagaceae</taxon>
        <taxon>Hydrobacter</taxon>
    </lineage>
</organism>
<dbReference type="RefSeq" id="WP_092726747.1">
    <property type="nucleotide sequence ID" value="NZ_FNNO01000020.1"/>
</dbReference>
<reference evidence="1 2" key="1">
    <citation type="submission" date="2016-10" db="EMBL/GenBank/DDBJ databases">
        <authorList>
            <person name="Varghese N."/>
            <person name="Submissions S."/>
        </authorList>
    </citation>
    <scope>NUCLEOTIDE SEQUENCE [LARGE SCALE GENOMIC DNA]</scope>
    <source>
        <strain evidence="1 2">DSM 25353</strain>
    </source>
</reference>
<dbReference type="AlphaFoldDB" id="A0A8X8LG05"/>
<dbReference type="EMBL" id="FNNO01000020">
    <property type="protein sequence ID" value="SDX57315.1"/>
    <property type="molecule type" value="Genomic_DNA"/>
</dbReference>
<dbReference type="Proteomes" id="UP000198711">
    <property type="component" value="Unassembled WGS sequence"/>
</dbReference>
<gene>
    <name evidence="1" type="ORF">SAMN05444410_12033</name>
</gene>
<evidence type="ECO:0000313" key="2">
    <source>
        <dbReference type="Proteomes" id="UP000198711"/>
    </source>
</evidence>
<name>A0A8X8LG05_9BACT</name>
<comment type="caution">
    <text evidence="1">The sequence shown here is derived from an EMBL/GenBank/DDBJ whole genome shotgun (WGS) entry which is preliminary data.</text>
</comment>